<comment type="caution">
    <text evidence="1">The sequence shown here is derived from an EMBL/GenBank/DDBJ whole genome shotgun (WGS) entry which is preliminary data.</text>
</comment>
<evidence type="ECO:0000313" key="2">
    <source>
        <dbReference type="Proteomes" id="UP001549036"/>
    </source>
</evidence>
<sequence>MIVNSLQDVENRGRNDYLNRCKRGAMFNSIPDVITTRAQADAVIEAFFQSGDLDVFSRHRQAMIDDAHRGSLAIMRGSGNELGPFEEFLSALEKHGVVTMDEAFTIGDRYIAYKRSKAA</sequence>
<gene>
    <name evidence="1" type="ORF">ABID26_004623</name>
</gene>
<dbReference type="RefSeq" id="WP_354416577.1">
    <property type="nucleotide sequence ID" value="NZ_JBEPLM010000009.1"/>
</dbReference>
<dbReference type="Proteomes" id="UP001549036">
    <property type="component" value="Unassembled WGS sequence"/>
</dbReference>
<proteinExistence type="predicted"/>
<reference evidence="1 2" key="1">
    <citation type="submission" date="2024-06" db="EMBL/GenBank/DDBJ databases">
        <title>Genomic Encyclopedia of Type Strains, Phase IV (KMG-IV): sequencing the most valuable type-strain genomes for metagenomic binning, comparative biology and taxonomic classification.</title>
        <authorList>
            <person name="Goeker M."/>
        </authorList>
    </citation>
    <scope>NUCLEOTIDE SEQUENCE [LARGE SCALE GENOMIC DNA]</scope>
    <source>
        <strain evidence="1 2">DSM 29846</strain>
    </source>
</reference>
<name>A0ABV2HX53_9HYPH</name>
<evidence type="ECO:0000313" key="1">
    <source>
        <dbReference type="EMBL" id="MET3595211.1"/>
    </source>
</evidence>
<protein>
    <submittedName>
        <fullName evidence="1">Uncharacterized protein</fullName>
    </submittedName>
</protein>
<organism evidence="1 2">
    <name type="scientific">Mesorhizobium shonense</name>
    <dbReference type="NCBI Taxonomy" id="1209948"/>
    <lineage>
        <taxon>Bacteria</taxon>
        <taxon>Pseudomonadati</taxon>
        <taxon>Pseudomonadota</taxon>
        <taxon>Alphaproteobacteria</taxon>
        <taxon>Hyphomicrobiales</taxon>
        <taxon>Phyllobacteriaceae</taxon>
        <taxon>Mesorhizobium</taxon>
    </lineage>
</organism>
<dbReference type="EMBL" id="JBEPLM010000009">
    <property type="protein sequence ID" value="MET3595211.1"/>
    <property type="molecule type" value="Genomic_DNA"/>
</dbReference>
<keyword evidence="2" id="KW-1185">Reference proteome</keyword>
<accession>A0ABV2HX53</accession>